<accession>A0A1G7AA55</accession>
<proteinExistence type="predicted"/>
<dbReference type="RefSeq" id="WP_143018237.1">
    <property type="nucleotide sequence ID" value="NZ_FMXZ01000010.1"/>
</dbReference>
<protein>
    <submittedName>
        <fullName evidence="1">Uncharacterized protein</fullName>
    </submittedName>
</protein>
<reference evidence="1 2" key="1">
    <citation type="submission" date="2016-10" db="EMBL/GenBank/DDBJ databases">
        <authorList>
            <person name="de Groot N.N."/>
        </authorList>
    </citation>
    <scope>NUCLEOTIDE SEQUENCE [LARGE SCALE GENOMIC DNA]</scope>
    <source>
        <strain evidence="1 2">CPCC 100156</strain>
    </source>
</reference>
<dbReference type="EMBL" id="FMZX01000019">
    <property type="protein sequence ID" value="SDE11712.1"/>
    <property type="molecule type" value="Genomic_DNA"/>
</dbReference>
<evidence type="ECO:0000313" key="1">
    <source>
        <dbReference type="EMBL" id="SDE11712.1"/>
    </source>
</evidence>
<dbReference type="OrthoDB" id="9945111at2"/>
<organism evidence="1 2">
    <name type="scientific">Belnapia rosea</name>
    <dbReference type="NCBI Taxonomy" id="938405"/>
    <lineage>
        <taxon>Bacteria</taxon>
        <taxon>Pseudomonadati</taxon>
        <taxon>Pseudomonadota</taxon>
        <taxon>Alphaproteobacteria</taxon>
        <taxon>Acetobacterales</taxon>
        <taxon>Roseomonadaceae</taxon>
        <taxon>Belnapia</taxon>
    </lineage>
</organism>
<gene>
    <name evidence="1" type="ORF">SAMN04487779_101920</name>
</gene>
<keyword evidence="2" id="KW-1185">Reference proteome</keyword>
<dbReference type="STRING" id="938405.SAMN02927895_03508"/>
<sequence>MADFVIVVAAAASLAASPRLPPAAVVPQNAPTVGFHVYRDLNACEQATVRLTPRPGQRHVCVPVEPNLQELTAAY</sequence>
<dbReference type="AlphaFoldDB" id="A0A1G7AA55"/>
<dbReference type="Proteomes" id="UP000198925">
    <property type="component" value="Unassembled WGS sequence"/>
</dbReference>
<name>A0A1G7AA55_9PROT</name>
<evidence type="ECO:0000313" key="2">
    <source>
        <dbReference type="Proteomes" id="UP000198925"/>
    </source>
</evidence>